<comment type="caution">
    <text evidence="2">The sequence shown here is derived from an EMBL/GenBank/DDBJ whole genome shotgun (WGS) entry which is preliminary data.</text>
</comment>
<name>A0ABD6D7B8_9EURY</name>
<evidence type="ECO:0000313" key="3">
    <source>
        <dbReference type="Proteomes" id="UP001597052"/>
    </source>
</evidence>
<reference evidence="2 3" key="1">
    <citation type="journal article" date="2019" name="Int. J. Syst. Evol. Microbiol.">
        <title>The Global Catalogue of Microorganisms (GCM) 10K type strain sequencing project: providing services to taxonomists for standard genome sequencing and annotation.</title>
        <authorList>
            <consortium name="The Broad Institute Genomics Platform"/>
            <consortium name="The Broad Institute Genome Sequencing Center for Infectious Disease"/>
            <person name="Wu L."/>
            <person name="Ma J."/>
        </authorList>
    </citation>
    <scope>NUCLEOTIDE SEQUENCE [LARGE SCALE GENOMIC DNA]</scope>
    <source>
        <strain evidence="2 3">CGMCC 1.10593</strain>
    </source>
</reference>
<dbReference type="RefSeq" id="WP_256394540.1">
    <property type="nucleotide sequence ID" value="NZ_JANHDJ010000001.1"/>
</dbReference>
<sequence>MIELLVILLFAVGGPLLLWWAIRSETDDNRVTDRQAAERAVRADTSTERDGQRNTPTESGSDETRL</sequence>
<dbReference type="EMBL" id="JBHUDM010000001">
    <property type="protein sequence ID" value="MFD1640846.1"/>
    <property type="molecule type" value="Genomic_DNA"/>
</dbReference>
<organism evidence="2 3">
    <name type="scientific">Halohasta litorea</name>
    <dbReference type="NCBI Taxonomy" id="869891"/>
    <lineage>
        <taxon>Archaea</taxon>
        <taxon>Methanobacteriati</taxon>
        <taxon>Methanobacteriota</taxon>
        <taxon>Stenosarchaea group</taxon>
        <taxon>Halobacteria</taxon>
        <taxon>Halobacteriales</taxon>
        <taxon>Haloferacaceae</taxon>
        <taxon>Halohasta</taxon>
    </lineage>
</organism>
<evidence type="ECO:0000313" key="2">
    <source>
        <dbReference type="EMBL" id="MFD1640846.1"/>
    </source>
</evidence>
<evidence type="ECO:0000256" key="1">
    <source>
        <dbReference type="SAM" id="MobiDB-lite"/>
    </source>
</evidence>
<feature type="compositionally biased region" description="Basic and acidic residues" evidence="1">
    <location>
        <begin position="31"/>
        <end position="52"/>
    </location>
</feature>
<feature type="region of interest" description="Disordered" evidence="1">
    <location>
        <begin position="31"/>
        <end position="66"/>
    </location>
</feature>
<dbReference type="AlphaFoldDB" id="A0ABD6D7B8"/>
<keyword evidence="3" id="KW-1185">Reference proteome</keyword>
<accession>A0ABD6D7B8</accession>
<protein>
    <recommendedName>
        <fullName evidence="4">Sec-independent protein translocase protein TatA</fullName>
    </recommendedName>
</protein>
<dbReference type="Pfam" id="PF26467">
    <property type="entry name" value="DUF8143"/>
    <property type="match status" value="1"/>
</dbReference>
<proteinExistence type="predicted"/>
<dbReference type="Proteomes" id="UP001597052">
    <property type="component" value="Unassembled WGS sequence"/>
</dbReference>
<gene>
    <name evidence="2" type="ORF">ACFSBW_03005</name>
</gene>
<dbReference type="InterPro" id="IPR058456">
    <property type="entry name" value="DUF8143"/>
</dbReference>
<evidence type="ECO:0008006" key="4">
    <source>
        <dbReference type="Google" id="ProtNLM"/>
    </source>
</evidence>